<sequence length="60" mass="6934">MPIHIIPDAYYTQQEVRKELKVGQDTITKLEIQNQLTPFQLGRSLLYKGEDIIEAMEQGT</sequence>
<evidence type="ECO:0000313" key="2">
    <source>
        <dbReference type="Proteomes" id="UP000019249"/>
    </source>
</evidence>
<dbReference type="Proteomes" id="UP000019249">
    <property type="component" value="Unassembled WGS sequence"/>
</dbReference>
<keyword evidence="2" id="KW-1185">Reference proteome</keyword>
<protein>
    <recommendedName>
        <fullName evidence="3">DNA-binding protein</fullName>
    </recommendedName>
</protein>
<evidence type="ECO:0000313" key="1">
    <source>
        <dbReference type="EMBL" id="EUJ25790.1"/>
    </source>
</evidence>
<name>A0ABN0RC37_9LIST</name>
<gene>
    <name evidence="1" type="ORF">MFLO_14767</name>
</gene>
<evidence type="ECO:0008006" key="3">
    <source>
        <dbReference type="Google" id="ProtNLM"/>
    </source>
</evidence>
<dbReference type="RefSeq" id="WP_036098437.1">
    <property type="nucleotide sequence ID" value="NZ_AODF01000042.1"/>
</dbReference>
<comment type="caution">
    <text evidence="1">The sequence shown here is derived from an EMBL/GenBank/DDBJ whole genome shotgun (WGS) entry which is preliminary data.</text>
</comment>
<dbReference type="EMBL" id="AODF01000042">
    <property type="protein sequence ID" value="EUJ25790.1"/>
    <property type="molecule type" value="Genomic_DNA"/>
</dbReference>
<reference evidence="1 2" key="1">
    <citation type="journal article" date="2014" name="Int. J. Syst. Evol. Microbiol.">
        <title>Listeria floridensis sp. nov., Listeria aquatica sp. nov., Listeria cornellensis sp. nov., Listeria riparia sp. nov. and Listeria grandensis sp. nov., from agricultural and natural environments.</title>
        <authorList>
            <person name="den Bakker H.C."/>
            <person name="Warchocki S."/>
            <person name="Wright E.M."/>
            <person name="Allred A.F."/>
            <person name="Ahlstrom C."/>
            <person name="Manuel C.S."/>
            <person name="Stasiewicz M.J."/>
            <person name="Burrell A."/>
            <person name="Roof S."/>
            <person name="Strawn L."/>
            <person name="Fortes E.D."/>
            <person name="Nightingale K.K."/>
            <person name="Kephart D."/>
            <person name="Wiedmann M."/>
        </authorList>
    </citation>
    <scope>NUCLEOTIDE SEQUENCE [LARGE SCALE GENOMIC DNA]</scope>
    <source>
        <strain evidence="1 2">FSL S10-1187</strain>
    </source>
</reference>
<proteinExistence type="predicted"/>
<accession>A0ABN0RC37</accession>
<organism evidence="1 2">
    <name type="scientific">Listeria floridensis FSL S10-1187</name>
    <dbReference type="NCBI Taxonomy" id="1265817"/>
    <lineage>
        <taxon>Bacteria</taxon>
        <taxon>Bacillati</taxon>
        <taxon>Bacillota</taxon>
        <taxon>Bacilli</taxon>
        <taxon>Bacillales</taxon>
        <taxon>Listeriaceae</taxon>
        <taxon>Listeria</taxon>
    </lineage>
</organism>